<dbReference type="CDD" id="cd00353">
    <property type="entry name" value="Ribosomal_S15p_S13e"/>
    <property type="match status" value="1"/>
</dbReference>
<dbReference type="OMA" id="HLQEHRN"/>
<dbReference type="SUPFAM" id="SSF47060">
    <property type="entry name" value="S15/NS1 RNA-binding domain"/>
    <property type="match status" value="1"/>
</dbReference>
<dbReference type="GO" id="GO:0006412">
    <property type="term" value="P:translation"/>
    <property type="evidence" value="ECO:0007669"/>
    <property type="project" value="InterPro"/>
</dbReference>
<dbReference type="EMBL" id="KV407455">
    <property type="protein sequence ID" value="KZF25271.1"/>
    <property type="molecule type" value="Genomic_DNA"/>
</dbReference>
<sequence>MPPRIHLPFQFRSISVPSTSSGPAVPAGLERCFSTSLNLNAPGQQKRKHRDPYALAQARQRKAANLARQEVLKKERAASLGDPVRGLTTRFVQSFDHTVPGPIQPTFQSTSRNKQEPSVKESMRGADDKTHLNHFVSPDQLDKALKYSHLLTQPVISTDASVSDPVRDEEKAREHKHWHANAETAISRIVSLANGSSKDRLRVNIQRCVDMFGRHNTDRILAPKPAVNFRTGLSLPPLQEKTPRAGPDTGSSEVQIAILTAKIRALANHLTTIGRPDKVNKRNLRLLVHKRQKLLKYLRRKERGGERWQNIVHELGLTDGTWKGEISL</sequence>
<dbReference type="GO" id="GO:0003735">
    <property type="term" value="F:structural constituent of ribosome"/>
    <property type="evidence" value="ECO:0007669"/>
    <property type="project" value="InterPro"/>
</dbReference>
<evidence type="ECO:0000256" key="2">
    <source>
        <dbReference type="ARBA" id="ARBA00022980"/>
    </source>
</evidence>
<gene>
    <name evidence="5" type="ORF">L228DRAFT_280523</name>
</gene>
<protein>
    <submittedName>
        <fullName evidence="5">Putative ribosomal protein S15</fullName>
    </submittedName>
</protein>
<feature type="compositionally biased region" description="Basic and acidic residues" evidence="4">
    <location>
        <begin position="113"/>
        <end position="131"/>
    </location>
</feature>
<evidence type="ECO:0000256" key="3">
    <source>
        <dbReference type="ARBA" id="ARBA00023274"/>
    </source>
</evidence>
<comment type="similarity">
    <text evidence="1">Belongs to the universal ribosomal protein uS15 family.</text>
</comment>
<keyword evidence="2 5" id="KW-0689">Ribosomal protein</keyword>
<dbReference type="InParanoid" id="A0A165IRA7"/>
<dbReference type="Pfam" id="PF00312">
    <property type="entry name" value="Ribosomal_S15"/>
    <property type="match status" value="1"/>
</dbReference>
<dbReference type="Proteomes" id="UP000076632">
    <property type="component" value="Unassembled WGS sequence"/>
</dbReference>
<dbReference type="RefSeq" id="XP_018190826.1">
    <property type="nucleotide sequence ID" value="XM_018335790.1"/>
</dbReference>
<dbReference type="PANTHER" id="PTHR23321">
    <property type="entry name" value="RIBOSOMAL PROTEIN S15, BACTERIAL AND ORGANELLAR"/>
    <property type="match status" value="1"/>
</dbReference>
<proteinExistence type="inferred from homology"/>
<dbReference type="InterPro" id="IPR000589">
    <property type="entry name" value="Ribosomal_uS15"/>
</dbReference>
<dbReference type="OrthoDB" id="441444at2759"/>
<keyword evidence="3" id="KW-0687">Ribonucleoprotein</keyword>
<dbReference type="AlphaFoldDB" id="A0A165IRA7"/>
<accession>A0A165IRA7</accession>
<dbReference type="SMART" id="SM01387">
    <property type="entry name" value="Ribosomal_S15"/>
    <property type="match status" value="1"/>
</dbReference>
<organism evidence="5 6">
    <name type="scientific">Xylona heveae (strain CBS 132557 / TC161)</name>
    <dbReference type="NCBI Taxonomy" id="1328760"/>
    <lineage>
        <taxon>Eukaryota</taxon>
        <taxon>Fungi</taxon>
        <taxon>Dikarya</taxon>
        <taxon>Ascomycota</taxon>
        <taxon>Pezizomycotina</taxon>
        <taxon>Xylonomycetes</taxon>
        <taxon>Xylonales</taxon>
        <taxon>Xylonaceae</taxon>
        <taxon>Xylona</taxon>
    </lineage>
</organism>
<dbReference type="GO" id="GO:0005840">
    <property type="term" value="C:ribosome"/>
    <property type="evidence" value="ECO:0007669"/>
    <property type="project" value="UniProtKB-KW"/>
</dbReference>
<dbReference type="InterPro" id="IPR009068">
    <property type="entry name" value="uS15_NS1_RNA-bd_sf"/>
</dbReference>
<dbReference type="Gene3D" id="1.10.287.10">
    <property type="entry name" value="S15/NS1, RNA-binding"/>
    <property type="match status" value="1"/>
</dbReference>
<keyword evidence="6" id="KW-1185">Reference proteome</keyword>
<dbReference type="GeneID" id="28900927"/>
<evidence type="ECO:0000313" key="6">
    <source>
        <dbReference type="Proteomes" id="UP000076632"/>
    </source>
</evidence>
<dbReference type="GO" id="GO:1990904">
    <property type="term" value="C:ribonucleoprotein complex"/>
    <property type="evidence" value="ECO:0007669"/>
    <property type="project" value="UniProtKB-KW"/>
</dbReference>
<dbReference type="HAMAP" id="MF_01343_B">
    <property type="entry name" value="Ribosomal_uS15_B"/>
    <property type="match status" value="1"/>
</dbReference>
<dbReference type="PANTHER" id="PTHR23321:SF26">
    <property type="entry name" value="SMALL RIBOSOMAL SUBUNIT PROTEIN US15M"/>
    <property type="match status" value="1"/>
</dbReference>
<dbReference type="InterPro" id="IPR005290">
    <property type="entry name" value="Ribosomal_uS15_bac-type"/>
</dbReference>
<evidence type="ECO:0000313" key="5">
    <source>
        <dbReference type="EMBL" id="KZF25271.1"/>
    </source>
</evidence>
<evidence type="ECO:0000256" key="1">
    <source>
        <dbReference type="ARBA" id="ARBA00008434"/>
    </source>
</evidence>
<dbReference type="STRING" id="1328760.A0A165IRA7"/>
<evidence type="ECO:0000256" key="4">
    <source>
        <dbReference type="SAM" id="MobiDB-lite"/>
    </source>
</evidence>
<name>A0A165IRA7_XYLHT</name>
<dbReference type="GO" id="GO:0005737">
    <property type="term" value="C:cytoplasm"/>
    <property type="evidence" value="ECO:0007669"/>
    <property type="project" value="UniProtKB-ARBA"/>
</dbReference>
<feature type="region of interest" description="Disordered" evidence="4">
    <location>
        <begin position="98"/>
        <end position="132"/>
    </location>
</feature>
<reference evidence="5 6" key="1">
    <citation type="journal article" date="2016" name="Fungal Biol.">
        <title>The genome of Xylona heveae provides a window into fungal endophytism.</title>
        <authorList>
            <person name="Gazis R."/>
            <person name="Kuo A."/>
            <person name="Riley R."/>
            <person name="LaButti K."/>
            <person name="Lipzen A."/>
            <person name="Lin J."/>
            <person name="Amirebrahimi M."/>
            <person name="Hesse C.N."/>
            <person name="Spatafora J.W."/>
            <person name="Henrissat B."/>
            <person name="Hainaut M."/>
            <person name="Grigoriev I.V."/>
            <person name="Hibbett D.S."/>
        </authorList>
    </citation>
    <scope>NUCLEOTIDE SEQUENCE [LARGE SCALE GENOMIC DNA]</scope>
    <source>
        <strain evidence="5 6">TC161</strain>
    </source>
</reference>